<evidence type="ECO:0000256" key="4">
    <source>
        <dbReference type="ARBA" id="ARBA00022722"/>
    </source>
</evidence>
<feature type="domain" description="CCHC-type" evidence="10">
    <location>
        <begin position="345"/>
        <end position="359"/>
    </location>
</feature>
<dbReference type="InterPro" id="IPR043128">
    <property type="entry name" value="Rev_trsase/Diguanyl_cyclase"/>
</dbReference>
<evidence type="ECO:0000256" key="1">
    <source>
        <dbReference type="ARBA" id="ARBA00012493"/>
    </source>
</evidence>
<feature type="compositionally biased region" description="Basic and acidic residues" evidence="9">
    <location>
        <begin position="1"/>
        <end position="11"/>
    </location>
</feature>
<dbReference type="SMART" id="SM00343">
    <property type="entry name" value="ZnF_C2HC"/>
    <property type="match status" value="2"/>
</dbReference>
<feature type="compositionally biased region" description="Basic residues" evidence="9">
    <location>
        <begin position="12"/>
        <end position="27"/>
    </location>
</feature>
<keyword evidence="7" id="KW-0695">RNA-directed DNA polymerase</keyword>
<keyword evidence="6" id="KW-0378">Hydrolase</keyword>
<evidence type="ECO:0000256" key="7">
    <source>
        <dbReference type="ARBA" id="ARBA00022918"/>
    </source>
</evidence>
<dbReference type="Pfam" id="PF17917">
    <property type="entry name" value="RT_RNaseH"/>
    <property type="match status" value="1"/>
</dbReference>
<feature type="compositionally biased region" description="Basic and acidic residues" evidence="9">
    <location>
        <begin position="28"/>
        <end position="40"/>
    </location>
</feature>
<feature type="compositionally biased region" description="Pro residues" evidence="9">
    <location>
        <begin position="102"/>
        <end position="111"/>
    </location>
</feature>
<dbReference type="Pfam" id="PF00078">
    <property type="entry name" value="RVT_1"/>
    <property type="match status" value="1"/>
</dbReference>
<reference evidence="12 13" key="1">
    <citation type="submission" date="2024-06" db="EMBL/GenBank/DDBJ databases">
        <title>A chromosome-level genome assembly of beet webworm, Loxostege sticticalis.</title>
        <authorList>
            <person name="Zhang Y."/>
        </authorList>
    </citation>
    <scope>NUCLEOTIDE SEQUENCE [LARGE SCALE GENOMIC DNA]</scope>
    <source>
        <strain evidence="12">AQ026</strain>
        <tissue evidence="12">Whole body</tissue>
    </source>
</reference>
<dbReference type="SUPFAM" id="SSF57756">
    <property type="entry name" value="Retrovirus zinc finger-like domains"/>
    <property type="match status" value="1"/>
</dbReference>
<dbReference type="Gene3D" id="2.40.70.10">
    <property type="entry name" value="Acid Proteases"/>
    <property type="match status" value="1"/>
</dbReference>
<feature type="region of interest" description="Disordered" evidence="9">
    <location>
        <begin position="1"/>
        <end position="119"/>
    </location>
</feature>
<dbReference type="InterPro" id="IPR000477">
    <property type="entry name" value="RT_dom"/>
</dbReference>
<evidence type="ECO:0000259" key="10">
    <source>
        <dbReference type="PROSITE" id="PS50158"/>
    </source>
</evidence>
<evidence type="ECO:0000256" key="3">
    <source>
        <dbReference type="ARBA" id="ARBA00022695"/>
    </source>
</evidence>
<feature type="domain" description="Reverse transcriptase" evidence="11">
    <location>
        <begin position="631"/>
        <end position="811"/>
    </location>
</feature>
<evidence type="ECO:0000256" key="9">
    <source>
        <dbReference type="SAM" id="MobiDB-lite"/>
    </source>
</evidence>
<dbReference type="PROSITE" id="PS50878">
    <property type="entry name" value="RT_POL"/>
    <property type="match status" value="1"/>
</dbReference>
<keyword evidence="8" id="KW-0863">Zinc-finger</keyword>
<dbReference type="Proteomes" id="UP001549920">
    <property type="component" value="Unassembled WGS sequence"/>
</dbReference>
<evidence type="ECO:0000256" key="2">
    <source>
        <dbReference type="ARBA" id="ARBA00022679"/>
    </source>
</evidence>
<dbReference type="PROSITE" id="PS00141">
    <property type="entry name" value="ASP_PROTEASE"/>
    <property type="match status" value="1"/>
</dbReference>
<gene>
    <name evidence="12" type="ORF">ABMA27_007165</name>
</gene>
<keyword evidence="8" id="KW-0479">Metal-binding</keyword>
<dbReference type="InterPro" id="IPR043502">
    <property type="entry name" value="DNA/RNA_pol_sf"/>
</dbReference>
<protein>
    <recommendedName>
        <fullName evidence="1">RNA-directed DNA polymerase</fullName>
        <ecNumber evidence="1">2.7.7.49</ecNumber>
    </recommendedName>
</protein>
<dbReference type="InterPro" id="IPR050951">
    <property type="entry name" value="Retrovirus_Pol_polyprotein"/>
</dbReference>
<dbReference type="InterPro" id="IPR021109">
    <property type="entry name" value="Peptidase_aspartic_dom_sf"/>
</dbReference>
<dbReference type="PANTHER" id="PTHR37984">
    <property type="entry name" value="PROTEIN CBG26694"/>
    <property type="match status" value="1"/>
</dbReference>
<evidence type="ECO:0000256" key="8">
    <source>
        <dbReference type="PROSITE-ProRule" id="PRU00047"/>
    </source>
</evidence>
<dbReference type="InterPro" id="IPR001969">
    <property type="entry name" value="Aspartic_peptidase_AS"/>
</dbReference>
<keyword evidence="4" id="KW-0540">Nuclease</keyword>
<dbReference type="CDD" id="cd01647">
    <property type="entry name" value="RT_LTR"/>
    <property type="match status" value="1"/>
</dbReference>
<dbReference type="InterPro" id="IPR041373">
    <property type="entry name" value="RT_RNaseH"/>
</dbReference>
<dbReference type="CDD" id="cd09274">
    <property type="entry name" value="RNase_HI_RT_Ty3"/>
    <property type="match status" value="1"/>
</dbReference>
<dbReference type="Pfam" id="PF08284">
    <property type="entry name" value="RVP_2"/>
    <property type="match status" value="1"/>
</dbReference>
<dbReference type="Gene3D" id="3.30.70.270">
    <property type="match status" value="2"/>
</dbReference>
<dbReference type="InterPro" id="IPR001878">
    <property type="entry name" value="Znf_CCHC"/>
</dbReference>
<keyword evidence="3" id="KW-0548">Nucleotidyltransferase</keyword>
<proteinExistence type="predicted"/>
<evidence type="ECO:0000313" key="12">
    <source>
        <dbReference type="EMBL" id="KAL0868799.1"/>
    </source>
</evidence>
<dbReference type="InterPro" id="IPR036875">
    <property type="entry name" value="Znf_CCHC_sf"/>
</dbReference>
<keyword evidence="5" id="KW-0255">Endonuclease</keyword>
<evidence type="ECO:0000256" key="6">
    <source>
        <dbReference type="ARBA" id="ARBA00022801"/>
    </source>
</evidence>
<keyword evidence="13" id="KW-1185">Reference proteome</keyword>
<evidence type="ECO:0000256" key="5">
    <source>
        <dbReference type="ARBA" id="ARBA00022759"/>
    </source>
</evidence>
<keyword evidence="2" id="KW-0808">Transferase</keyword>
<keyword evidence="8" id="KW-0862">Zinc</keyword>
<organism evidence="12 13">
    <name type="scientific">Loxostege sticticalis</name>
    <name type="common">Beet webworm moth</name>
    <dbReference type="NCBI Taxonomy" id="481309"/>
    <lineage>
        <taxon>Eukaryota</taxon>
        <taxon>Metazoa</taxon>
        <taxon>Ecdysozoa</taxon>
        <taxon>Arthropoda</taxon>
        <taxon>Hexapoda</taxon>
        <taxon>Insecta</taxon>
        <taxon>Pterygota</taxon>
        <taxon>Neoptera</taxon>
        <taxon>Endopterygota</taxon>
        <taxon>Lepidoptera</taxon>
        <taxon>Glossata</taxon>
        <taxon>Ditrysia</taxon>
        <taxon>Pyraloidea</taxon>
        <taxon>Crambidae</taxon>
        <taxon>Pyraustinae</taxon>
        <taxon>Loxostege</taxon>
    </lineage>
</organism>
<accession>A0ABR3HEG7</accession>
<dbReference type="Gene3D" id="4.10.60.10">
    <property type="entry name" value="Zinc finger, CCHC-type"/>
    <property type="match status" value="1"/>
</dbReference>
<dbReference type="EMBL" id="JBEUOH010000020">
    <property type="protein sequence ID" value="KAL0868799.1"/>
    <property type="molecule type" value="Genomic_DNA"/>
</dbReference>
<dbReference type="SUPFAM" id="SSF50630">
    <property type="entry name" value="Acid proteases"/>
    <property type="match status" value="1"/>
</dbReference>
<evidence type="ECO:0000313" key="13">
    <source>
        <dbReference type="Proteomes" id="UP001549920"/>
    </source>
</evidence>
<dbReference type="EC" id="2.7.7.49" evidence="1"/>
<evidence type="ECO:0000259" key="11">
    <source>
        <dbReference type="PROSITE" id="PS50878"/>
    </source>
</evidence>
<dbReference type="Gene3D" id="3.10.10.10">
    <property type="entry name" value="HIV Type 1 Reverse Transcriptase, subunit A, domain 1"/>
    <property type="match status" value="1"/>
</dbReference>
<dbReference type="PANTHER" id="PTHR37984:SF5">
    <property type="entry name" value="PROTEIN NYNRIN-LIKE"/>
    <property type="match status" value="1"/>
</dbReference>
<name>A0ABR3HEG7_LOXSC</name>
<comment type="caution">
    <text evidence="12">The sequence shown here is derived from an EMBL/GenBank/DDBJ whole genome shotgun (WGS) entry which is preliminary data.</text>
</comment>
<sequence>MSDRDSRERERRRSRHSSREHRRRSRYRDRTPDGDLKREMSAMLARLRALEGQIATRDTPPPVQRNERPVSPPRRRRESDRRVTSPERPVSPAHRAGRSVTPPIPPRPPSTPHTFQAPCAGSDRVVSEVNAPSSVTERIVDAIRSINSVVRPSQHYYISNFDPTLHNIDDWCDEVDRAKSLNNWSDYECLSRIGNCLKGDAKTWLSEWVTTERSWSSFKKEFKPFCPKTPDIANILFEVMNTNSDNYATYADYARRSLLRLRIVRGLSDELISAIVIRGITDPQIKASATNAKLLPNDLVEFLSTYVKPSTSKNSSIRGVSQNYAVKSKNVSYLPPRKRRFDEAKCFACGQSGHKQAQCNKRCKVNSEEGSSTFSSNNTIPKPVFVPTKPDTCTFCKKSGHKIENCFAKQKSESRNKNNVNFCRENQTTRNNDVIVAVIQGVPVDVLIDSGSTISLISSSLLKHFKCTHKPAFRILKGLGSQEIETTSYVTLPIEFDGITLEVDMFVVDSGYMNTPVIVGTDVLNREGVRYIRTRDSQLLTRETIKSDKVMAVQSDVSIPINTPLVDDELQQLLAIINDFTQFLISGTATSTVKTGSMVIRLKSDTPINYRPYRLSHAETLRVREIIKDLLDKGVIQESESDFASPILLVKKKDGSDRMCVDFRKLNDVTIKDRFPLPRIDDHIDRLGRNKYFTSLDMATGFHQIPVAKESVPLTGFVTPEGHYEYLKMPYGLANAPVIYQRIITKTLREHIESGEILVYIDDVLILSRTIEQGLILLRRVLTTLTDAGFSINLKKCSFLSPSIEYLGRNISEGQVRPSSEKVRALTNTDEPKNVKQVRQFMGLAGYFRRYIPGFAQKTACIAALTRKGVEFKWGIEQQAARKEIIECLTSEPVLAVYDPSLPIEVHTDASSVGYGAVLLQVHEGGHKRVVAYYSKLTQGAESKYHSYELETLAVVKALQHFRHYLVGVHFTVVTDCNALKLTQRKKDLLPRVVRWWVYLQDFDFNLDYRKGSLMSHADYLSRNPVNVCTVQKPLNWAQIQAFFIHRLLMKRPELLFNN</sequence>
<dbReference type="PROSITE" id="PS50158">
    <property type="entry name" value="ZF_CCHC"/>
    <property type="match status" value="1"/>
</dbReference>
<dbReference type="SUPFAM" id="SSF56672">
    <property type="entry name" value="DNA/RNA polymerases"/>
    <property type="match status" value="1"/>
</dbReference>